<feature type="chain" id="PRO_5015590366" evidence="1">
    <location>
        <begin position="18"/>
        <end position="131"/>
    </location>
</feature>
<name>A0A2S0M1E3_CORCT</name>
<reference evidence="2" key="1">
    <citation type="journal article" date="2018" name="Front. Physiol.">
        <title>Identification of an Alarm Pheromone-Binding Chemosensory Protein From the Invasive Sycamore Lace Bug Corythucha ciliata (Say).</title>
        <authorList>
            <person name="Li F."/>
            <person name="Fu N."/>
            <person name="Li D."/>
            <person name="Chang H."/>
            <person name="Qu C."/>
            <person name="Wang R."/>
            <person name="Xu Y."/>
            <person name="Luo C."/>
        </authorList>
    </citation>
    <scope>NUCLEOTIDE SEQUENCE</scope>
</reference>
<dbReference type="PANTHER" id="PTHR11257:SF13">
    <property type="entry name" value="GEO07322P1"/>
    <property type="match status" value="1"/>
</dbReference>
<dbReference type="SUPFAM" id="SSF100910">
    <property type="entry name" value="Chemosensory protein Csp2"/>
    <property type="match status" value="1"/>
</dbReference>
<keyword evidence="1" id="KW-0732">Signal</keyword>
<dbReference type="InterPro" id="IPR036682">
    <property type="entry name" value="OS_D_A10/PebIII_sf"/>
</dbReference>
<accession>A0A2S0M1E3</accession>
<dbReference type="EMBL" id="MG948445">
    <property type="protein sequence ID" value="AVM86432.1"/>
    <property type="molecule type" value="mRNA"/>
</dbReference>
<proteinExistence type="evidence at transcript level"/>
<dbReference type="Pfam" id="PF03392">
    <property type="entry name" value="OS-D"/>
    <property type="match status" value="1"/>
</dbReference>
<dbReference type="PANTHER" id="PTHR11257">
    <property type="entry name" value="CHEMOSENSORY PROTEIN-RELATED"/>
    <property type="match status" value="1"/>
</dbReference>
<dbReference type="AlphaFoldDB" id="A0A2S0M1E3"/>
<feature type="signal peptide" evidence="1">
    <location>
        <begin position="1"/>
        <end position="17"/>
    </location>
</feature>
<organism evidence="2">
    <name type="scientific">Corythucha ciliata</name>
    <name type="common">Sycamore lace bug</name>
    <name type="synonym">Tingis ciliata</name>
    <dbReference type="NCBI Taxonomy" id="369451"/>
    <lineage>
        <taxon>Eukaryota</taxon>
        <taxon>Metazoa</taxon>
        <taxon>Ecdysozoa</taxon>
        <taxon>Arthropoda</taxon>
        <taxon>Hexapoda</taxon>
        <taxon>Insecta</taxon>
        <taxon>Pterygota</taxon>
        <taxon>Neoptera</taxon>
        <taxon>Paraneoptera</taxon>
        <taxon>Hemiptera</taxon>
        <taxon>Heteroptera</taxon>
        <taxon>Panheteroptera</taxon>
        <taxon>Cimicomorpha</taxon>
        <taxon>Tingidae</taxon>
        <taxon>Corythucha</taxon>
    </lineage>
</organism>
<protein>
    <submittedName>
        <fullName evidence="2">Chemosensory protein</fullName>
    </submittedName>
</protein>
<evidence type="ECO:0000313" key="2">
    <source>
        <dbReference type="EMBL" id="AVM86432.1"/>
    </source>
</evidence>
<dbReference type="InterPro" id="IPR005055">
    <property type="entry name" value="A10/PebIII"/>
</dbReference>
<evidence type="ECO:0000256" key="1">
    <source>
        <dbReference type="SAM" id="SignalP"/>
    </source>
</evidence>
<sequence length="131" mass="15037">MFLFGLIISTALVLSTAAPQEDPSLKDKEFYQKVFEEVDPDTVLDNPRLLNSYLKCFYDEGPCSGHAKVVKESITPTLSTVCGYCSEKQKSIFKYTLNKFIPVHPADWERILTIYDPDKKYWPDVKTFIES</sequence>
<dbReference type="Gene3D" id="1.10.2080.10">
    <property type="entry name" value="Insect odorant-binding protein A10/Ejaculatory bulb-specific protein 3"/>
    <property type="match status" value="1"/>
</dbReference>